<dbReference type="CDD" id="cd00048">
    <property type="entry name" value="DSRM_SF"/>
    <property type="match status" value="1"/>
</dbReference>
<dbReference type="PROSITE" id="PS51192">
    <property type="entry name" value="HELICASE_ATP_BIND_1"/>
    <property type="match status" value="1"/>
</dbReference>
<keyword evidence="3" id="KW-0479">Metal-binding</keyword>
<evidence type="ECO:0000256" key="9">
    <source>
        <dbReference type="ARBA" id="ARBA00022842"/>
    </source>
</evidence>
<dbReference type="Pfam" id="PF04851">
    <property type="entry name" value="ResIII"/>
    <property type="match status" value="1"/>
</dbReference>
<dbReference type="InterPro" id="IPR036389">
    <property type="entry name" value="RNase_III_sf"/>
</dbReference>
<dbReference type="InterPro" id="IPR014001">
    <property type="entry name" value="Helicase_ATP-bd"/>
</dbReference>
<organism evidence="19 21">
    <name type="scientific">Adineta ricciae</name>
    <name type="common">Rotifer</name>
    <dbReference type="NCBI Taxonomy" id="249248"/>
    <lineage>
        <taxon>Eukaryota</taxon>
        <taxon>Metazoa</taxon>
        <taxon>Spiralia</taxon>
        <taxon>Gnathifera</taxon>
        <taxon>Rotifera</taxon>
        <taxon>Eurotatoria</taxon>
        <taxon>Bdelloidea</taxon>
        <taxon>Adinetida</taxon>
        <taxon>Adinetidae</taxon>
        <taxon>Adineta</taxon>
    </lineage>
</organism>
<dbReference type="SUPFAM" id="SSF52540">
    <property type="entry name" value="P-loop containing nucleoside triphosphate hydrolases"/>
    <property type="match status" value="1"/>
</dbReference>
<dbReference type="Proteomes" id="UP000663828">
    <property type="component" value="Unassembled WGS sequence"/>
</dbReference>
<feature type="domain" description="Dicer dsRNA-binding fold" evidence="18">
    <location>
        <begin position="610"/>
        <end position="699"/>
    </location>
</feature>
<evidence type="ECO:0000313" key="20">
    <source>
        <dbReference type="EMBL" id="CAF1499591.1"/>
    </source>
</evidence>
<dbReference type="GO" id="GO:0046872">
    <property type="term" value="F:metal ion binding"/>
    <property type="evidence" value="ECO:0007669"/>
    <property type="project" value="UniProtKB-KW"/>
</dbReference>
<evidence type="ECO:0000256" key="12">
    <source>
        <dbReference type="ARBA" id="ARBA00023211"/>
    </source>
</evidence>
<evidence type="ECO:0000259" key="17">
    <source>
        <dbReference type="PROSITE" id="PS51194"/>
    </source>
</evidence>
<evidence type="ECO:0000256" key="6">
    <source>
        <dbReference type="ARBA" id="ARBA00022801"/>
    </source>
</evidence>
<dbReference type="Gene3D" id="3.30.160.20">
    <property type="match status" value="1"/>
</dbReference>
<gene>
    <name evidence="20" type="ORF">EDS130_LOCUS42544</name>
    <name evidence="19" type="ORF">XAT740_LOCUS4449</name>
</gene>
<dbReference type="FunFam" id="1.10.1520.10:FF:000004">
    <property type="entry name" value="Endoribonuclease dicer-like 1"/>
    <property type="match status" value="1"/>
</dbReference>
<keyword evidence="8" id="KW-0067">ATP-binding</keyword>
<evidence type="ECO:0000256" key="14">
    <source>
        <dbReference type="PROSITE-ProRule" id="PRU00657"/>
    </source>
</evidence>
<dbReference type="SMART" id="SM00490">
    <property type="entry name" value="HELICc"/>
    <property type="match status" value="1"/>
</dbReference>
<dbReference type="Proteomes" id="UP000663852">
    <property type="component" value="Unassembled WGS sequence"/>
</dbReference>
<dbReference type="Pfam" id="PF03368">
    <property type="entry name" value="Dicer_dimer"/>
    <property type="match status" value="1"/>
</dbReference>
<proteinExistence type="inferred from homology"/>
<dbReference type="Gene3D" id="1.10.1520.10">
    <property type="entry name" value="Ribonuclease III domain"/>
    <property type="match status" value="2"/>
</dbReference>
<feature type="domain" description="RNase III" evidence="15">
    <location>
        <begin position="1229"/>
        <end position="1385"/>
    </location>
</feature>
<dbReference type="SUPFAM" id="SSF69065">
    <property type="entry name" value="RNase III domain-like"/>
    <property type="match status" value="2"/>
</dbReference>
<dbReference type="InterPro" id="IPR038248">
    <property type="entry name" value="Dicer_dimer_sf"/>
</dbReference>
<keyword evidence="7" id="KW-0347">Helicase</keyword>
<feature type="domain" description="Helicase ATP-binding" evidence="16">
    <location>
        <begin position="41"/>
        <end position="218"/>
    </location>
</feature>
<dbReference type="CDD" id="cd00593">
    <property type="entry name" value="RIBOc"/>
    <property type="match status" value="2"/>
</dbReference>
<comment type="cofactor">
    <cofactor evidence="1">
        <name>Mn(2+)</name>
        <dbReference type="ChEBI" id="CHEBI:29035"/>
    </cofactor>
</comment>
<evidence type="ECO:0000256" key="13">
    <source>
        <dbReference type="ARBA" id="ARBA00035116"/>
    </source>
</evidence>
<name>A0A813UQ16_ADIRI</name>
<dbReference type="PROSITE" id="PS51194">
    <property type="entry name" value="HELICASE_CTER"/>
    <property type="match status" value="1"/>
</dbReference>
<feature type="domain" description="RNase III" evidence="15">
    <location>
        <begin position="1051"/>
        <end position="1177"/>
    </location>
</feature>
<evidence type="ECO:0000256" key="2">
    <source>
        <dbReference type="ARBA" id="ARBA00001946"/>
    </source>
</evidence>
<dbReference type="PANTHER" id="PTHR14950">
    <property type="entry name" value="DICER-RELATED"/>
    <property type="match status" value="1"/>
</dbReference>
<evidence type="ECO:0000256" key="10">
    <source>
        <dbReference type="ARBA" id="ARBA00022884"/>
    </source>
</evidence>
<dbReference type="Gene3D" id="3.40.50.300">
    <property type="entry name" value="P-loop containing nucleotide triphosphate hydrolases"/>
    <property type="match status" value="2"/>
</dbReference>
<dbReference type="EMBL" id="CAJNOR010000183">
    <property type="protein sequence ID" value="CAF0830773.1"/>
    <property type="molecule type" value="Genomic_DNA"/>
</dbReference>
<dbReference type="GO" id="GO:0003723">
    <property type="term" value="F:RNA binding"/>
    <property type="evidence" value="ECO:0007669"/>
    <property type="project" value="UniProtKB-UniRule"/>
</dbReference>
<keyword evidence="6" id="KW-0378">Hydrolase</keyword>
<dbReference type="PROSITE" id="PS50142">
    <property type="entry name" value="RNASE_3_2"/>
    <property type="match status" value="2"/>
</dbReference>
<comment type="cofactor">
    <cofactor evidence="2">
        <name>Mg(2+)</name>
        <dbReference type="ChEBI" id="CHEBI:18420"/>
    </cofactor>
</comment>
<keyword evidence="10 14" id="KW-0694">RNA-binding</keyword>
<protein>
    <submittedName>
        <fullName evidence="19">Uncharacterized protein</fullName>
    </submittedName>
</protein>
<evidence type="ECO:0000259" key="15">
    <source>
        <dbReference type="PROSITE" id="PS50142"/>
    </source>
</evidence>
<dbReference type="CDD" id="cd18034">
    <property type="entry name" value="DEXHc_dicer"/>
    <property type="match status" value="1"/>
</dbReference>
<dbReference type="InterPro" id="IPR000999">
    <property type="entry name" value="RNase_III_dom"/>
</dbReference>
<comment type="similarity">
    <text evidence="13 14">Belongs to the helicase family. Dicer subfamily.</text>
</comment>
<evidence type="ECO:0000256" key="5">
    <source>
        <dbReference type="ARBA" id="ARBA00022741"/>
    </source>
</evidence>
<keyword evidence="12" id="KW-0464">Manganese</keyword>
<dbReference type="GO" id="GO:0031047">
    <property type="term" value="P:regulatory ncRNA-mediated gene silencing"/>
    <property type="evidence" value="ECO:0007669"/>
    <property type="project" value="UniProtKB-KW"/>
</dbReference>
<keyword evidence="4" id="KW-0677">Repeat</keyword>
<dbReference type="Gene3D" id="3.30.160.380">
    <property type="entry name" value="Dicer dimerisation domain"/>
    <property type="match status" value="1"/>
</dbReference>
<dbReference type="Pfam" id="PF00636">
    <property type="entry name" value="Ribonuclease_3"/>
    <property type="match status" value="2"/>
</dbReference>
<dbReference type="PROSITE" id="PS51327">
    <property type="entry name" value="DICER_DSRBF"/>
    <property type="match status" value="1"/>
</dbReference>
<dbReference type="InterPro" id="IPR006935">
    <property type="entry name" value="Helicase/UvrB_N"/>
</dbReference>
<evidence type="ECO:0000256" key="7">
    <source>
        <dbReference type="ARBA" id="ARBA00022806"/>
    </source>
</evidence>
<dbReference type="EMBL" id="CAJNOJ010000628">
    <property type="protein sequence ID" value="CAF1499591.1"/>
    <property type="molecule type" value="Genomic_DNA"/>
</dbReference>
<evidence type="ECO:0000259" key="16">
    <source>
        <dbReference type="PROSITE" id="PS51192"/>
    </source>
</evidence>
<keyword evidence="5" id="KW-0547">Nucleotide-binding</keyword>
<evidence type="ECO:0000256" key="8">
    <source>
        <dbReference type="ARBA" id="ARBA00022840"/>
    </source>
</evidence>
<dbReference type="OrthoDB" id="416741at2759"/>
<dbReference type="GO" id="GO:0004386">
    <property type="term" value="F:helicase activity"/>
    <property type="evidence" value="ECO:0007669"/>
    <property type="project" value="UniProtKB-KW"/>
</dbReference>
<dbReference type="GO" id="GO:0004525">
    <property type="term" value="F:ribonuclease III activity"/>
    <property type="evidence" value="ECO:0007669"/>
    <property type="project" value="InterPro"/>
</dbReference>
<keyword evidence="9" id="KW-0460">Magnesium</keyword>
<dbReference type="PANTHER" id="PTHR14950:SF37">
    <property type="entry name" value="ENDORIBONUCLEASE DICER"/>
    <property type="match status" value="1"/>
</dbReference>
<evidence type="ECO:0000259" key="18">
    <source>
        <dbReference type="PROSITE" id="PS51327"/>
    </source>
</evidence>
<accession>A0A813UQ16</accession>
<dbReference type="Pfam" id="PF00271">
    <property type="entry name" value="Helicase_C"/>
    <property type="match status" value="1"/>
</dbReference>
<evidence type="ECO:0000313" key="19">
    <source>
        <dbReference type="EMBL" id="CAF0830773.1"/>
    </source>
</evidence>
<evidence type="ECO:0000313" key="21">
    <source>
        <dbReference type="Proteomes" id="UP000663828"/>
    </source>
</evidence>
<comment type="caution">
    <text evidence="19">The sequence shown here is derived from an EMBL/GenBank/DDBJ whole genome shotgun (WGS) entry which is preliminary data.</text>
</comment>
<dbReference type="GO" id="GO:0003677">
    <property type="term" value="F:DNA binding"/>
    <property type="evidence" value="ECO:0007669"/>
    <property type="project" value="InterPro"/>
</dbReference>
<dbReference type="InterPro" id="IPR001650">
    <property type="entry name" value="Helicase_C-like"/>
</dbReference>
<evidence type="ECO:0000256" key="11">
    <source>
        <dbReference type="ARBA" id="ARBA00023158"/>
    </source>
</evidence>
<keyword evidence="11" id="KW-0943">RNA-mediated gene silencing</keyword>
<dbReference type="FunFam" id="3.40.50.300:FF:000628">
    <property type="entry name" value="Endoribonuclease Dicer"/>
    <property type="match status" value="1"/>
</dbReference>
<evidence type="ECO:0000256" key="1">
    <source>
        <dbReference type="ARBA" id="ARBA00001936"/>
    </source>
</evidence>
<dbReference type="SMART" id="SM00487">
    <property type="entry name" value="DEXDc"/>
    <property type="match status" value="1"/>
</dbReference>
<dbReference type="InterPro" id="IPR005034">
    <property type="entry name" value="Dicer_dimerisation"/>
</dbReference>
<dbReference type="PROSITE" id="PS00517">
    <property type="entry name" value="RNASE_3_1"/>
    <property type="match status" value="1"/>
</dbReference>
<dbReference type="InterPro" id="IPR027417">
    <property type="entry name" value="P-loop_NTPase"/>
</dbReference>
<feature type="domain" description="Helicase C-terminal" evidence="17">
    <location>
        <begin position="417"/>
        <end position="592"/>
    </location>
</feature>
<dbReference type="GO" id="GO:0005524">
    <property type="term" value="F:ATP binding"/>
    <property type="evidence" value="ECO:0007669"/>
    <property type="project" value="UniProtKB-KW"/>
</dbReference>
<keyword evidence="21" id="KW-1185">Reference proteome</keyword>
<dbReference type="GO" id="GO:0006396">
    <property type="term" value="P:RNA processing"/>
    <property type="evidence" value="ECO:0007669"/>
    <property type="project" value="InterPro"/>
</dbReference>
<evidence type="ECO:0000256" key="4">
    <source>
        <dbReference type="ARBA" id="ARBA00022737"/>
    </source>
</evidence>
<reference evidence="19" key="1">
    <citation type="submission" date="2021-02" db="EMBL/GenBank/DDBJ databases">
        <authorList>
            <person name="Nowell W R."/>
        </authorList>
    </citation>
    <scope>NUCLEOTIDE SEQUENCE</scope>
</reference>
<sequence length="1475" mass="168841">MRRALSPTVKSSLSCPLAKRPKMETTGQEIVSIPRSYQTELMEQAKRENLVVCLPTGSGKTYIAIMLIKEMSNEVRRSIDDGGKRTIFLVKTVALVQQQSDYICIHTDLKVGKYYGELGVDLWDKSKWMNEFKQNQVLVFTAKVFLDLVDHNYFPLDKVNLLIFDECHHSTGENSYAALMRRHYDTCLNPPRILGLTASISAKKLKPNKLSQAAKEIEDTYRARIASGSDREESIRCGTSASVEHIICSNYKKYIINHDENVSIAFDTIQSILSDLKSYLNEKKEERQQRESDLSEIILNTDYLNENVTDYNSASIDYTIFLQSEYVNIPRLHRYLEQLVHLGYELGLYGFFIAAKALQKLLQSPRISVSNIDPQRTQLFNEAIQRIDCLVDDILQGLFDFYQNDNNVLFSSKVHKLFQRILKDIEHENLSRCIVFVERIYTASTLVEVLPELSKRLSPANTDRFKVKYVTGPRANVGNAKMNAKYLRQILKEFRDGDINILVSTAVAEEGVDIPKCNLVFRFNKPANFASYMQSKGRARAKDKAAYVLLIDDIDEKQMSSDCQTYEQIVTMIQTGFSINDDDGDFDGKDLEQLEPYKTEHGVVISATRAAEIIYQYCAVLGNGQLCPPRLLFSPTDHKTFVGILSMPSNCPVSDDIVCEKSSKKLAKFQCCLKMVELLHQKGELNEDCLPYRMKMNEADESPIANKLFEKKGDSTTEIFPRQMISFPPLLTDLSNTWFLYQVNVGSGNDQLGFVVPSKLLDLPAFNLYGTANEIFLVKIVYLQSIDFPKYKEDLEHFNCYLFESIFDEITNASGPILQFHIEQSPFKLLPCLIKDNLIDTERMLSICHRSNSSIEHYSQLSNEELYIVQHSLQKIFYMKIKDAVPTKRTSDLWEHEKESDLIKTYADYFQHKYPNIHIHQDSIMAPMKMMSKPRNDYLYPPTSHAKTSIPILTNRILYFPIEFLRYAPLNYPDLELLKQLPSILVRITQIHYTEQLRILLTTHLNSYSLINVSQIPTPITFVDCLQTMTRASLPLTKIFAERTDVQLTPDIVFQSITRRSTGEPMNNENLEILGDCFLKFSVSMSLYIRYPSAGAGRLTSKKKHQISNENLYRLAVQNNLKDYLYAKKIVFRGKEANWLPPGYKTNLQQYTHQNAKRKTFSDMIEALIGAFLIRSDYVTTLKFMKWLGIDVVSDQTMQIPSIFRVQTSSLTDDEANRLCEIIYTDRAFAEIETKINYQFHNKAYLVAAFTHPSNFTNRVTHCYERLEFLGDAVLDFLITRYIFVEYPQTITPGRVTDIRQDLSNNGRLAYILVACDLQTKILHNSADLFGEISSYAGDEDLFPPDQTTKQYLNKNLDQWANTTAPKALADVFEALVGAVFLDSDNSLEVVWKVIEPLLRSYIDQTVQHPNLNPIRLLAERGGKVIEESTEEIDGRTISICIVQMSNGSTFKGFGTKRKAAKVNACEKAIKQIPE</sequence>
<dbReference type="SMART" id="SM00535">
    <property type="entry name" value="RIBOc"/>
    <property type="match status" value="2"/>
</dbReference>
<evidence type="ECO:0000256" key="3">
    <source>
        <dbReference type="ARBA" id="ARBA00022723"/>
    </source>
</evidence>